<feature type="domain" description="HTH LytTR-type" evidence="4">
    <location>
        <begin position="134"/>
        <end position="233"/>
    </location>
</feature>
<feature type="domain" description="Response regulatory" evidence="3">
    <location>
        <begin position="5"/>
        <end position="121"/>
    </location>
</feature>
<reference evidence="5 6" key="1">
    <citation type="journal article" date="2011" name="Stand. Genomic Sci.">
        <title>Complete genome sequence of Haliscomenobacter hydrossis type strain (O).</title>
        <authorList>
            <consortium name="US DOE Joint Genome Institute (JGI-PGF)"/>
            <person name="Daligault H."/>
            <person name="Lapidus A."/>
            <person name="Zeytun A."/>
            <person name="Nolan M."/>
            <person name="Lucas S."/>
            <person name="Del Rio T.G."/>
            <person name="Tice H."/>
            <person name="Cheng J.F."/>
            <person name="Tapia R."/>
            <person name="Han C."/>
            <person name="Goodwin L."/>
            <person name="Pitluck S."/>
            <person name="Liolios K."/>
            <person name="Pagani I."/>
            <person name="Ivanova N."/>
            <person name="Huntemann M."/>
            <person name="Mavromatis K."/>
            <person name="Mikhailova N."/>
            <person name="Pati A."/>
            <person name="Chen A."/>
            <person name="Palaniappan K."/>
            <person name="Land M."/>
            <person name="Hauser L."/>
            <person name="Brambilla E.M."/>
            <person name="Rohde M."/>
            <person name="Verbarg S."/>
            <person name="Goker M."/>
            <person name="Bristow J."/>
            <person name="Eisen J.A."/>
            <person name="Markowitz V."/>
            <person name="Hugenholtz P."/>
            <person name="Kyrpides N.C."/>
            <person name="Klenk H.P."/>
            <person name="Woyke T."/>
        </authorList>
    </citation>
    <scope>NUCLEOTIDE SEQUENCE [LARGE SCALE GENOMIC DNA]</scope>
    <source>
        <strain evidence="6">ATCC 27775 / DSM 1100 / LMG 10767 / O</strain>
    </source>
</reference>
<dbReference type="CDD" id="cd17534">
    <property type="entry name" value="REC_DC-like"/>
    <property type="match status" value="1"/>
</dbReference>
<protein>
    <submittedName>
        <fullName evidence="5">Two component transcriptional regulator, LytTR family</fullName>
    </submittedName>
</protein>
<keyword evidence="6" id="KW-1185">Reference proteome</keyword>
<dbReference type="eggNOG" id="COG3279">
    <property type="taxonomic scope" value="Bacteria"/>
</dbReference>
<dbReference type="RefSeq" id="WP_013767936.1">
    <property type="nucleotide sequence ID" value="NC_015510.1"/>
</dbReference>
<dbReference type="AlphaFoldDB" id="F4KTN3"/>
<gene>
    <name evidence="5" type="ordered locus">Halhy_5583</name>
</gene>
<evidence type="ECO:0000313" key="5">
    <source>
        <dbReference type="EMBL" id="AEE53407.1"/>
    </source>
</evidence>
<dbReference type="InterPro" id="IPR011006">
    <property type="entry name" value="CheY-like_superfamily"/>
</dbReference>
<evidence type="ECO:0000259" key="3">
    <source>
        <dbReference type="PROSITE" id="PS50110"/>
    </source>
</evidence>
<dbReference type="GO" id="GO:0003677">
    <property type="term" value="F:DNA binding"/>
    <property type="evidence" value="ECO:0007669"/>
    <property type="project" value="InterPro"/>
</dbReference>
<evidence type="ECO:0000313" key="6">
    <source>
        <dbReference type="Proteomes" id="UP000008461"/>
    </source>
</evidence>
<dbReference type="PANTHER" id="PTHR44591">
    <property type="entry name" value="STRESS RESPONSE REGULATOR PROTEIN 1"/>
    <property type="match status" value="1"/>
</dbReference>
<keyword evidence="1 2" id="KW-0597">Phosphoprotein</keyword>
<dbReference type="Gene3D" id="2.40.50.1020">
    <property type="entry name" value="LytTr DNA-binding domain"/>
    <property type="match status" value="1"/>
</dbReference>
<dbReference type="Pfam" id="PF00072">
    <property type="entry name" value="Response_reg"/>
    <property type="match status" value="1"/>
</dbReference>
<organism evidence="5 6">
    <name type="scientific">Haliscomenobacter hydrossis (strain ATCC 27775 / DSM 1100 / LMG 10767 / O)</name>
    <dbReference type="NCBI Taxonomy" id="760192"/>
    <lineage>
        <taxon>Bacteria</taxon>
        <taxon>Pseudomonadati</taxon>
        <taxon>Bacteroidota</taxon>
        <taxon>Saprospiria</taxon>
        <taxon>Saprospirales</taxon>
        <taxon>Haliscomenobacteraceae</taxon>
        <taxon>Haliscomenobacter</taxon>
    </lineage>
</organism>
<name>F4KTN3_HALH1</name>
<dbReference type="KEGG" id="hhy:Halhy_5583"/>
<dbReference type="InterPro" id="IPR001789">
    <property type="entry name" value="Sig_transdc_resp-reg_receiver"/>
</dbReference>
<proteinExistence type="predicted"/>
<dbReference type="SMART" id="SM00850">
    <property type="entry name" value="LytTR"/>
    <property type="match status" value="1"/>
</dbReference>
<dbReference type="GO" id="GO:0000160">
    <property type="term" value="P:phosphorelay signal transduction system"/>
    <property type="evidence" value="ECO:0007669"/>
    <property type="project" value="InterPro"/>
</dbReference>
<dbReference type="Pfam" id="PF04397">
    <property type="entry name" value="LytTR"/>
    <property type="match status" value="1"/>
</dbReference>
<accession>F4KTN3</accession>
<dbReference type="PROSITE" id="PS50930">
    <property type="entry name" value="HTH_LYTTR"/>
    <property type="match status" value="1"/>
</dbReference>
<dbReference type="OrthoDB" id="2962330at2"/>
<dbReference type="Proteomes" id="UP000008461">
    <property type="component" value="Chromosome"/>
</dbReference>
<dbReference type="SMART" id="SM00448">
    <property type="entry name" value="REC"/>
    <property type="match status" value="1"/>
</dbReference>
<dbReference type="InterPro" id="IPR007492">
    <property type="entry name" value="LytTR_DNA-bd_dom"/>
</dbReference>
<sequence length="235" mass="26949">MRKWKILIVEDEILIADTIQRYLEQQGYQVSGIAISYEEAVQLLTAEQPDLVLIDIRLSGPKTGIDLAIFLQQQVQTVPFIYLTSQTDKKHIDQAKQTFPASFLTKPIQASALYANIEIALHKQETQSFHETKLSIYDGSNIYLVPAEDILYLKADHVYVEVHTKHQGVLVQRKSLTDMLEDLLLPPFLQVHRSFVINLKAVTGWQPQCVFINETTIPISRARRKEILEYLEEMG</sequence>
<evidence type="ECO:0000256" key="2">
    <source>
        <dbReference type="PROSITE-ProRule" id="PRU00169"/>
    </source>
</evidence>
<reference key="2">
    <citation type="submission" date="2011-04" db="EMBL/GenBank/DDBJ databases">
        <title>Complete sequence of chromosome of Haliscomenobacter hydrossis DSM 1100.</title>
        <authorList>
            <consortium name="US DOE Joint Genome Institute (JGI-PGF)"/>
            <person name="Lucas S."/>
            <person name="Han J."/>
            <person name="Lapidus A."/>
            <person name="Bruce D."/>
            <person name="Goodwin L."/>
            <person name="Pitluck S."/>
            <person name="Peters L."/>
            <person name="Kyrpides N."/>
            <person name="Mavromatis K."/>
            <person name="Ivanova N."/>
            <person name="Ovchinnikova G."/>
            <person name="Pagani I."/>
            <person name="Daligault H."/>
            <person name="Detter J.C."/>
            <person name="Han C."/>
            <person name="Land M."/>
            <person name="Hauser L."/>
            <person name="Markowitz V."/>
            <person name="Cheng J.-F."/>
            <person name="Hugenholtz P."/>
            <person name="Woyke T."/>
            <person name="Wu D."/>
            <person name="Verbarg S."/>
            <person name="Frueling A."/>
            <person name="Brambilla E."/>
            <person name="Klenk H.-P."/>
            <person name="Eisen J.A."/>
        </authorList>
    </citation>
    <scope>NUCLEOTIDE SEQUENCE</scope>
    <source>
        <strain>DSM 1100</strain>
    </source>
</reference>
<dbReference type="InterPro" id="IPR050595">
    <property type="entry name" value="Bact_response_regulator"/>
</dbReference>
<dbReference type="Gene3D" id="3.40.50.2300">
    <property type="match status" value="1"/>
</dbReference>
<evidence type="ECO:0000259" key="4">
    <source>
        <dbReference type="PROSITE" id="PS50930"/>
    </source>
</evidence>
<dbReference type="PANTHER" id="PTHR44591:SF3">
    <property type="entry name" value="RESPONSE REGULATORY DOMAIN-CONTAINING PROTEIN"/>
    <property type="match status" value="1"/>
</dbReference>
<dbReference type="HOGENOM" id="CLU_000445_14_1_10"/>
<feature type="modified residue" description="4-aspartylphosphate" evidence="2">
    <location>
        <position position="55"/>
    </location>
</feature>
<dbReference type="STRING" id="760192.Halhy_5583"/>
<evidence type="ECO:0000256" key="1">
    <source>
        <dbReference type="ARBA" id="ARBA00022553"/>
    </source>
</evidence>
<dbReference type="EMBL" id="CP002691">
    <property type="protein sequence ID" value="AEE53407.1"/>
    <property type="molecule type" value="Genomic_DNA"/>
</dbReference>
<dbReference type="SUPFAM" id="SSF52172">
    <property type="entry name" value="CheY-like"/>
    <property type="match status" value="1"/>
</dbReference>
<dbReference type="PROSITE" id="PS50110">
    <property type="entry name" value="RESPONSE_REGULATORY"/>
    <property type="match status" value="1"/>
</dbReference>